<dbReference type="Proteomes" id="UP000242188">
    <property type="component" value="Unassembled WGS sequence"/>
</dbReference>
<gene>
    <name evidence="20" type="ORF">KP79_PYT07272</name>
</gene>
<dbReference type="PIRSF" id="PIRSF015596">
    <property type="entry name" value="5_alpha-SR2"/>
    <property type="match status" value="1"/>
</dbReference>
<keyword evidence="6" id="KW-0256">Endoplasmic reticulum</keyword>
<dbReference type="PROSITE" id="PS50244">
    <property type="entry name" value="S5A_REDUCTASE"/>
    <property type="match status" value="1"/>
</dbReference>
<comment type="catalytic activity">
    <reaction evidence="17">
        <text>17beta-hydroxy-5alpha-androstan-3-one + NADP(+) = testosterone + NADPH + H(+)</text>
        <dbReference type="Rhea" id="RHEA:50820"/>
        <dbReference type="ChEBI" id="CHEBI:15378"/>
        <dbReference type="ChEBI" id="CHEBI:16330"/>
        <dbReference type="ChEBI" id="CHEBI:17347"/>
        <dbReference type="ChEBI" id="CHEBI:57783"/>
        <dbReference type="ChEBI" id="CHEBI:58349"/>
        <dbReference type="EC" id="1.3.1.22"/>
    </reaction>
    <physiologicalReaction direction="right-to-left" evidence="17">
        <dbReference type="Rhea" id="RHEA:50822"/>
    </physiologicalReaction>
</comment>
<accession>A0A210QAY7</accession>
<keyword evidence="11" id="KW-0560">Oxidoreductase</keyword>
<comment type="subcellular location">
    <subcellularLocation>
        <location evidence="2">Endoplasmic reticulum membrane</location>
        <topology evidence="2">Multi-pass membrane protein</topology>
    </subcellularLocation>
    <subcellularLocation>
        <location evidence="1">Microsome membrane</location>
        <topology evidence="1">Multi-pass membrane protein</topology>
    </subcellularLocation>
</comment>
<evidence type="ECO:0000259" key="19">
    <source>
        <dbReference type="Pfam" id="PF02544"/>
    </source>
</evidence>
<evidence type="ECO:0000256" key="5">
    <source>
        <dbReference type="ARBA" id="ARBA00022782"/>
    </source>
</evidence>
<comment type="catalytic activity">
    <reaction evidence="15">
        <text>5alpha-pregnane-3,20-dione + NADP(+) = progesterone + NADPH + H(+)</text>
        <dbReference type="Rhea" id="RHEA:21952"/>
        <dbReference type="ChEBI" id="CHEBI:15378"/>
        <dbReference type="ChEBI" id="CHEBI:17026"/>
        <dbReference type="ChEBI" id="CHEBI:28952"/>
        <dbReference type="ChEBI" id="CHEBI:57783"/>
        <dbReference type="ChEBI" id="CHEBI:58349"/>
        <dbReference type="EC" id="1.3.1.22"/>
    </reaction>
    <physiologicalReaction direction="right-to-left" evidence="15">
        <dbReference type="Rhea" id="RHEA:21954"/>
    </physiologicalReaction>
</comment>
<dbReference type="GO" id="GO:0005789">
    <property type="term" value="C:endoplasmic reticulum membrane"/>
    <property type="evidence" value="ECO:0007669"/>
    <property type="project" value="UniProtKB-SubCell"/>
</dbReference>
<feature type="transmembrane region" description="Helical" evidence="18">
    <location>
        <begin position="25"/>
        <end position="44"/>
    </location>
</feature>
<dbReference type="GO" id="GO:0006702">
    <property type="term" value="P:androgen biosynthetic process"/>
    <property type="evidence" value="ECO:0007669"/>
    <property type="project" value="UniProtKB-ARBA"/>
</dbReference>
<dbReference type="PANTHER" id="PTHR10556:SF57">
    <property type="entry name" value="3-OXO-5-ALPHA-STEROID 4-DEHYDROGENASE 1"/>
    <property type="match status" value="1"/>
</dbReference>
<keyword evidence="21" id="KW-1185">Reference proteome</keyword>
<evidence type="ECO:0000256" key="1">
    <source>
        <dbReference type="ARBA" id="ARBA00004154"/>
    </source>
</evidence>
<keyword evidence="5" id="KW-0221">Differentiation</keyword>
<dbReference type="Pfam" id="PF02544">
    <property type="entry name" value="Steroid_dh"/>
    <property type="match status" value="1"/>
</dbReference>
<keyword evidence="4 18" id="KW-0812">Transmembrane</keyword>
<dbReference type="GO" id="GO:0047751">
    <property type="term" value="F:3-oxo-5-alpha-steroid 4-dehydrogenase (NADP+) activity"/>
    <property type="evidence" value="ECO:0007669"/>
    <property type="project" value="UniProtKB-EC"/>
</dbReference>
<evidence type="ECO:0000256" key="2">
    <source>
        <dbReference type="ARBA" id="ARBA00004477"/>
    </source>
</evidence>
<dbReference type="AlphaFoldDB" id="A0A210QAY7"/>
<evidence type="ECO:0000256" key="7">
    <source>
        <dbReference type="ARBA" id="ARBA00022848"/>
    </source>
</evidence>
<evidence type="ECO:0000256" key="4">
    <source>
        <dbReference type="ARBA" id="ARBA00022692"/>
    </source>
</evidence>
<keyword evidence="8" id="KW-0521">NADP</keyword>
<evidence type="ECO:0000256" key="6">
    <source>
        <dbReference type="ARBA" id="ARBA00022824"/>
    </source>
</evidence>
<keyword evidence="12" id="KW-0443">Lipid metabolism</keyword>
<proteinExistence type="inferred from homology"/>
<evidence type="ECO:0000256" key="15">
    <source>
        <dbReference type="ARBA" id="ARBA00048292"/>
    </source>
</evidence>
<comment type="catalytic activity">
    <reaction evidence="16">
        <text>androst-4-ene-3,17-dione + NADPH + H(+) = 5alpha-androstan-3,17-dione + NADP(+)</text>
        <dbReference type="Rhea" id="RHEA:50816"/>
        <dbReference type="ChEBI" id="CHEBI:15378"/>
        <dbReference type="ChEBI" id="CHEBI:15994"/>
        <dbReference type="ChEBI" id="CHEBI:16422"/>
        <dbReference type="ChEBI" id="CHEBI:57783"/>
        <dbReference type="ChEBI" id="CHEBI:58349"/>
    </reaction>
    <physiologicalReaction direction="left-to-right" evidence="16">
        <dbReference type="Rhea" id="RHEA:50817"/>
    </physiologicalReaction>
</comment>
<dbReference type="InterPro" id="IPR039357">
    <property type="entry name" value="SRD5A/TECR"/>
</dbReference>
<dbReference type="EMBL" id="NEDP02004373">
    <property type="protein sequence ID" value="OWF45875.1"/>
    <property type="molecule type" value="Genomic_DNA"/>
</dbReference>
<comment type="catalytic activity">
    <reaction evidence="18">
        <text>a 3-oxo-5alpha-steroid + NADP(+) = a 3-oxo-Delta(4)-steroid + NADPH + H(+)</text>
        <dbReference type="Rhea" id="RHEA:54384"/>
        <dbReference type="ChEBI" id="CHEBI:13601"/>
        <dbReference type="ChEBI" id="CHEBI:15378"/>
        <dbReference type="ChEBI" id="CHEBI:47909"/>
        <dbReference type="ChEBI" id="CHEBI:57783"/>
        <dbReference type="ChEBI" id="CHEBI:58349"/>
        <dbReference type="EC" id="1.3.1.22"/>
    </reaction>
</comment>
<keyword evidence="9" id="KW-0726">Sexual differentiation</keyword>
<feature type="transmembrane region" description="Helical" evidence="18">
    <location>
        <begin position="161"/>
        <end position="177"/>
    </location>
</feature>
<evidence type="ECO:0000256" key="10">
    <source>
        <dbReference type="ARBA" id="ARBA00022989"/>
    </source>
</evidence>
<comment type="similarity">
    <text evidence="3 18">Belongs to the steroid 5-alpha reductase family.</text>
</comment>
<evidence type="ECO:0000256" key="8">
    <source>
        <dbReference type="ARBA" id="ARBA00022857"/>
    </source>
</evidence>
<evidence type="ECO:0000256" key="9">
    <source>
        <dbReference type="ARBA" id="ARBA00022928"/>
    </source>
</evidence>
<feature type="transmembrane region" description="Helical" evidence="18">
    <location>
        <begin position="123"/>
        <end position="141"/>
    </location>
</feature>
<evidence type="ECO:0000256" key="17">
    <source>
        <dbReference type="ARBA" id="ARBA00049397"/>
    </source>
</evidence>
<dbReference type="InterPro" id="IPR001104">
    <property type="entry name" value="3-oxo-5_a-steroid_4-DH_C"/>
</dbReference>
<evidence type="ECO:0000256" key="18">
    <source>
        <dbReference type="PIRNR" id="PIRNR015596"/>
    </source>
</evidence>
<comment type="caution">
    <text evidence="20">The sequence shown here is derived from an EMBL/GenBank/DDBJ whole genome shotgun (WGS) entry which is preliminary data.</text>
</comment>
<dbReference type="InterPro" id="IPR016636">
    <property type="entry name" value="3-oxo-5-alpha-steroid_4-DH"/>
</dbReference>
<organism evidence="20 21">
    <name type="scientific">Mizuhopecten yessoensis</name>
    <name type="common">Japanese scallop</name>
    <name type="synonym">Patinopecten yessoensis</name>
    <dbReference type="NCBI Taxonomy" id="6573"/>
    <lineage>
        <taxon>Eukaryota</taxon>
        <taxon>Metazoa</taxon>
        <taxon>Spiralia</taxon>
        <taxon>Lophotrochozoa</taxon>
        <taxon>Mollusca</taxon>
        <taxon>Bivalvia</taxon>
        <taxon>Autobranchia</taxon>
        <taxon>Pteriomorphia</taxon>
        <taxon>Pectinida</taxon>
        <taxon>Pectinoidea</taxon>
        <taxon>Pectinidae</taxon>
        <taxon>Mizuhopecten</taxon>
    </lineage>
</organism>
<evidence type="ECO:0000313" key="20">
    <source>
        <dbReference type="EMBL" id="OWF45875.1"/>
    </source>
</evidence>
<evidence type="ECO:0000256" key="14">
    <source>
        <dbReference type="ARBA" id="ARBA00037789"/>
    </source>
</evidence>
<feature type="transmembrane region" description="Helical" evidence="18">
    <location>
        <begin position="65"/>
        <end position="85"/>
    </location>
</feature>
<dbReference type="FunFam" id="1.20.120.1630:FF:000002">
    <property type="entry name" value="Steroid 5 alpha-reductase 1"/>
    <property type="match status" value="1"/>
</dbReference>
<dbReference type="EC" id="1.3.1.22" evidence="18"/>
<evidence type="ECO:0000313" key="21">
    <source>
        <dbReference type="Proteomes" id="UP000242188"/>
    </source>
</evidence>
<keyword evidence="7" id="KW-0492">Microsome</keyword>
<name>A0A210QAY7_MIZYE</name>
<keyword evidence="13 18" id="KW-0472">Membrane</keyword>
<evidence type="ECO:0000256" key="12">
    <source>
        <dbReference type="ARBA" id="ARBA00023098"/>
    </source>
</evidence>
<comment type="function">
    <text evidence="14">Converts testosterone into 5-alpha-dihydrotestosterone and progesterone or corticosterone into their corresponding 5-alpha-3-oxosteroids. It plays a central role in sexual differentiation and androgen physiology.</text>
</comment>
<dbReference type="Gene3D" id="1.20.120.1630">
    <property type="match status" value="1"/>
</dbReference>
<keyword evidence="10 18" id="KW-1133">Transmembrane helix</keyword>
<evidence type="ECO:0000256" key="11">
    <source>
        <dbReference type="ARBA" id="ARBA00023002"/>
    </source>
</evidence>
<dbReference type="GO" id="GO:0007548">
    <property type="term" value="P:sex differentiation"/>
    <property type="evidence" value="ECO:0007669"/>
    <property type="project" value="UniProtKB-KW"/>
</dbReference>
<evidence type="ECO:0000256" key="3">
    <source>
        <dbReference type="ARBA" id="ARBA00007742"/>
    </source>
</evidence>
<sequence>MEATKWQGFNLENYMRLDIHLLDTITYSIFGFAGFVAISQFFITSGASYGRYVRAGYGCYIDSRLAWFVWELPSIVIPIVLLVFTSSPRIVQTPNRILFGCFVLHYIHRSLIYPLLIRGGKPASLVTFVFAVLFCVFNGYLQAAYFLHHADFGEDWNRNPLFYFGLCMFFLGLFINVESDHILRTLRKPGETGYNIPRGGLFTYVSGANFFGEILEWFGFAVANGTLPTLAFFLSTTASIAPRAFSHHRWYKEKFDDYPTERKALIPLVI</sequence>
<dbReference type="OrthoDB" id="5788137at2759"/>
<feature type="transmembrane region" description="Helical" evidence="18">
    <location>
        <begin position="97"/>
        <end position="116"/>
    </location>
</feature>
<dbReference type="PANTHER" id="PTHR10556">
    <property type="entry name" value="3-OXO-5-ALPHA-STEROID 4-DEHYDROGENASE"/>
    <property type="match status" value="1"/>
</dbReference>
<evidence type="ECO:0000256" key="16">
    <source>
        <dbReference type="ARBA" id="ARBA00049166"/>
    </source>
</evidence>
<dbReference type="GO" id="GO:0030154">
    <property type="term" value="P:cell differentiation"/>
    <property type="evidence" value="ECO:0007669"/>
    <property type="project" value="UniProtKB-KW"/>
</dbReference>
<feature type="domain" description="3-oxo-5-alpha-steroid 4-dehydrogenase C-terminal" evidence="19">
    <location>
        <begin position="122"/>
        <end position="269"/>
    </location>
</feature>
<reference evidence="20 21" key="1">
    <citation type="journal article" date="2017" name="Nat. Ecol. Evol.">
        <title>Scallop genome provides insights into evolution of bilaterian karyotype and development.</title>
        <authorList>
            <person name="Wang S."/>
            <person name="Zhang J."/>
            <person name="Jiao W."/>
            <person name="Li J."/>
            <person name="Xun X."/>
            <person name="Sun Y."/>
            <person name="Guo X."/>
            <person name="Huan P."/>
            <person name="Dong B."/>
            <person name="Zhang L."/>
            <person name="Hu X."/>
            <person name="Sun X."/>
            <person name="Wang J."/>
            <person name="Zhao C."/>
            <person name="Wang Y."/>
            <person name="Wang D."/>
            <person name="Huang X."/>
            <person name="Wang R."/>
            <person name="Lv J."/>
            <person name="Li Y."/>
            <person name="Zhang Z."/>
            <person name="Liu B."/>
            <person name="Lu W."/>
            <person name="Hui Y."/>
            <person name="Liang J."/>
            <person name="Zhou Z."/>
            <person name="Hou R."/>
            <person name="Li X."/>
            <person name="Liu Y."/>
            <person name="Li H."/>
            <person name="Ning X."/>
            <person name="Lin Y."/>
            <person name="Zhao L."/>
            <person name="Xing Q."/>
            <person name="Dou J."/>
            <person name="Li Y."/>
            <person name="Mao J."/>
            <person name="Guo H."/>
            <person name="Dou H."/>
            <person name="Li T."/>
            <person name="Mu C."/>
            <person name="Jiang W."/>
            <person name="Fu Q."/>
            <person name="Fu X."/>
            <person name="Miao Y."/>
            <person name="Liu J."/>
            <person name="Yu Q."/>
            <person name="Li R."/>
            <person name="Liao H."/>
            <person name="Li X."/>
            <person name="Kong Y."/>
            <person name="Jiang Z."/>
            <person name="Chourrout D."/>
            <person name="Li R."/>
            <person name="Bao Z."/>
        </authorList>
    </citation>
    <scope>NUCLEOTIDE SEQUENCE [LARGE SCALE GENOMIC DNA]</scope>
    <source>
        <strain evidence="20 21">PY_sf001</strain>
    </source>
</reference>
<evidence type="ECO:0000256" key="13">
    <source>
        <dbReference type="ARBA" id="ARBA00023136"/>
    </source>
</evidence>
<protein>
    <recommendedName>
        <fullName evidence="18">3-oxo-5alpha-steroid 4-dehydrogenase (NADP(+))</fullName>
        <ecNumber evidence="18">1.3.1.22</ecNumber>
    </recommendedName>
</protein>